<sequence>METDKLINNYELELEMEMEKNSERFSFIHVLHKKDRNKFIQEYIKILKKDDREFKYFDRGYIKISTWLKIMENIDLSHCYNIYRNSYYGENTGILDISEIKTNFKVLLVELNCNSFNTIDLLIDDKKISRIYLFRTSNFINPNKWFWENIIK</sequence>
<name>A0A6C0AG45_9ZZZZ</name>
<organism evidence="1">
    <name type="scientific">viral metagenome</name>
    <dbReference type="NCBI Taxonomy" id="1070528"/>
    <lineage>
        <taxon>unclassified sequences</taxon>
        <taxon>metagenomes</taxon>
        <taxon>organismal metagenomes</taxon>
    </lineage>
</organism>
<evidence type="ECO:0000313" key="1">
    <source>
        <dbReference type="EMBL" id="QHS78345.1"/>
    </source>
</evidence>
<proteinExistence type="predicted"/>
<dbReference type="AlphaFoldDB" id="A0A6C0AG45"/>
<reference evidence="1" key="1">
    <citation type="journal article" date="2020" name="Nature">
        <title>Giant virus diversity and host interactions through global metagenomics.</title>
        <authorList>
            <person name="Schulz F."/>
            <person name="Roux S."/>
            <person name="Paez-Espino D."/>
            <person name="Jungbluth S."/>
            <person name="Walsh D.A."/>
            <person name="Denef V.J."/>
            <person name="McMahon K.D."/>
            <person name="Konstantinidis K.T."/>
            <person name="Eloe-Fadrosh E.A."/>
            <person name="Kyrpides N.C."/>
            <person name="Woyke T."/>
        </authorList>
    </citation>
    <scope>NUCLEOTIDE SEQUENCE</scope>
    <source>
        <strain evidence="1">GVMAG-S-1021933-23</strain>
    </source>
</reference>
<dbReference type="EMBL" id="MN740596">
    <property type="protein sequence ID" value="QHS78345.1"/>
    <property type="molecule type" value="Genomic_DNA"/>
</dbReference>
<protein>
    <submittedName>
        <fullName evidence="1">Uncharacterized protein</fullName>
    </submittedName>
</protein>
<accession>A0A6C0AG45</accession>